<name>A0A4U6T131_SETVI</name>
<gene>
    <name evidence="5" type="ORF">SEVIR_9G344900v2</name>
</gene>
<dbReference type="PANTHER" id="PTHR33147">
    <property type="entry name" value="DEFENSIN-LIKE PROTEIN 1"/>
    <property type="match status" value="1"/>
</dbReference>
<dbReference type="PROSITE" id="PS00940">
    <property type="entry name" value="GAMMA_THIONIN"/>
    <property type="match status" value="1"/>
</dbReference>
<proteinExistence type="predicted"/>
<dbReference type="InterPro" id="IPR036574">
    <property type="entry name" value="Scorpion_toxin-like_sf"/>
</dbReference>
<feature type="domain" description="Knottins-like" evidence="4">
    <location>
        <begin position="34"/>
        <end position="80"/>
    </location>
</feature>
<evidence type="ECO:0000313" key="5">
    <source>
        <dbReference type="EMBL" id="TKV95179.1"/>
    </source>
</evidence>
<dbReference type="Gene3D" id="3.30.30.10">
    <property type="entry name" value="Knottin, scorpion toxin-like"/>
    <property type="match status" value="1"/>
</dbReference>
<sequence length="102" mass="11245">MKPSQRDLSSAAVLLLVVMAAEMASVEAKSDGYCYYPSGKFKGWCLYTDHCADVCEDESNKYVDGKCRGFPSRCYCMTMCPRAPAPAPEIIAAPRRPPVKIE</sequence>
<dbReference type="SUPFAM" id="SSF57095">
    <property type="entry name" value="Scorpion toxin-like"/>
    <property type="match status" value="1"/>
</dbReference>
<dbReference type="Pfam" id="PF00304">
    <property type="entry name" value="Gamma-thionin"/>
    <property type="match status" value="1"/>
</dbReference>
<dbReference type="InterPro" id="IPR008176">
    <property type="entry name" value="Defensin_plant"/>
</dbReference>
<dbReference type="Proteomes" id="UP000298652">
    <property type="component" value="Chromosome 9"/>
</dbReference>
<evidence type="ECO:0000256" key="3">
    <source>
        <dbReference type="SAM" id="SignalP"/>
    </source>
</evidence>
<evidence type="ECO:0000313" key="6">
    <source>
        <dbReference type="Proteomes" id="UP000298652"/>
    </source>
</evidence>
<feature type="chain" id="PRO_5020557709" description="Knottins-like domain-containing protein" evidence="3">
    <location>
        <begin position="29"/>
        <end position="102"/>
    </location>
</feature>
<reference evidence="5" key="1">
    <citation type="submission" date="2019-03" db="EMBL/GenBank/DDBJ databases">
        <title>WGS assembly of Setaria viridis.</title>
        <authorList>
            <person name="Huang P."/>
            <person name="Jenkins J."/>
            <person name="Grimwood J."/>
            <person name="Barry K."/>
            <person name="Healey A."/>
            <person name="Mamidi S."/>
            <person name="Sreedasyam A."/>
            <person name="Shu S."/>
            <person name="Feldman M."/>
            <person name="Wu J."/>
            <person name="Yu Y."/>
            <person name="Chen C."/>
            <person name="Johnson J."/>
            <person name="Rokhsar D."/>
            <person name="Baxter I."/>
            <person name="Schmutz J."/>
            <person name="Brutnell T."/>
            <person name="Kellogg E."/>
        </authorList>
    </citation>
    <scope>NUCLEOTIDE SEQUENCE [LARGE SCALE GENOMIC DNA]</scope>
</reference>
<protein>
    <recommendedName>
        <fullName evidence="4">Knottins-like domain-containing protein</fullName>
    </recommendedName>
</protein>
<dbReference type="EMBL" id="CM016560">
    <property type="protein sequence ID" value="TKV95179.1"/>
    <property type="molecule type" value="Genomic_DNA"/>
</dbReference>
<dbReference type="InterPro" id="IPR003614">
    <property type="entry name" value="Knottins"/>
</dbReference>
<keyword evidence="1 3" id="KW-0732">Signal</keyword>
<evidence type="ECO:0000256" key="2">
    <source>
        <dbReference type="ARBA" id="ARBA00023157"/>
    </source>
</evidence>
<keyword evidence="2" id="KW-1015">Disulfide bond</keyword>
<organism evidence="5 6">
    <name type="scientific">Setaria viridis</name>
    <name type="common">Green bristlegrass</name>
    <name type="synonym">Setaria italica subsp. viridis</name>
    <dbReference type="NCBI Taxonomy" id="4556"/>
    <lineage>
        <taxon>Eukaryota</taxon>
        <taxon>Viridiplantae</taxon>
        <taxon>Streptophyta</taxon>
        <taxon>Embryophyta</taxon>
        <taxon>Tracheophyta</taxon>
        <taxon>Spermatophyta</taxon>
        <taxon>Magnoliopsida</taxon>
        <taxon>Liliopsida</taxon>
        <taxon>Poales</taxon>
        <taxon>Poaceae</taxon>
        <taxon>PACMAD clade</taxon>
        <taxon>Panicoideae</taxon>
        <taxon>Panicodae</taxon>
        <taxon>Paniceae</taxon>
        <taxon>Cenchrinae</taxon>
        <taxon>Setaria</taxon>
    </lineage>
</organism>
<dbReference type="CDD" id="cd00107">
    <property type="entry name" value="Knot1"/>
    <property type="match status" value="1"/>
</dbReference>
<dbReference type="Gramene" id="TKV95179">
    <property type="protein sequence ID" value="TKV95179"/>
    <property type="gene ID" value="SEVIR_9G344900v2"/>
</dbReference>
<dbReference type="PANTHER" id="PTHR33147:SF130">
    <property type="entry name" value="DEFENSIN-LIKE PROTEIN 1"/>
    <property type="match status" value="1"/>
</dbReference>
<evidence type="ECO:0000256" key="1">
    <source>
        <dbReference type="ARBA" id="ARBA00022729"/>
    </source>
</evidence>
<evidence type="ECO:0000259" key="4">
    <source>
        <dbReference type="Pfam" id="PF00304"/>
    </source>
</evidence>
<feature type="signal peptide" evidence="3">
    <location>
        <begin position="1"/>
        <end position="28"/>
    </location>
</feature>
<keyword evidence="6" id="KW-1185">Reference proteome</keyword>
<dbReference type="AlphaFoldDB" id="A0A4U6T131"/>
<dbReference type="OMA" id="ETKHCAD"/>
<dbReference type="GO" id="GO:0006952">
    <property type="term" value="P:defense response"/>
    <property type="evidence" value="ECO:0007669"/>
    <property type="project" value="InterPro"/>
</dbReference>
<accession>A0A4U6T131</accession>